<feature type="domain" description="YhcG PDDEXK nuclease" evidence="2">
    <location>
        <begin position="12"/>
        <end position="63"/>
    </location>
</feature>
<keyword evidence="4" id="KW-1185">Reference proteome</keyword>
<name>A0A158KDL9_9BURK</name>
<dbReference type="InterPro" id="IPR053148">
    <property type="entry name" value="PD-DEXK-like_domain"/>
</dbReference>
<protein>
    <recommendedName>
        <fullName evidence="2">YhcG PDDEXK nuclease domain-containing protein</fullName>
    </recommendedName>
</protein>
<dbReference type="PANTHER" id="PTHR30547:SF5">
    <property type="entry name" value="NUCLEASE YHCG-RELATED"/>
    <property type="match status" value="1"/>
</dbReference>
<gene>
    <name evidence="3" type="ORF">AWB66_05864</name>
</gene>
<dbReference type="InterPro" id="IPR009362">
    <property type="entry name" value="YhcG_C"/>
</dbReference>
<evidence type="ECO:0000256" key="1">
    <source>
        <dbReference type="SAM" id="MobiDB-lite"/>
    </source>
</evidence>
<dbReference type="Proteomes" id="UP000054717">
    <property type="component" value="Unassembled WGS sequence"/>
</dbReference>
<evidence type="ECO:0000259" key="2">
    <source>
        <dbReference type="Pfam" id="PF06250"/>
    </source>
</evidence>
<dbReference type="RefSeq" id="WP_407642341.1">
    <property type="nucleotide sequence ID" value="NZ_FCNZ02000042.1"/>
</dbReference>
<dbReference type="EMBL" id="FCNZ02000042">
    <property type="protein sequence ID" value="SAL78531.1"/>
    <property type="molecule type" value="Genomic_DNA"/>
</dbReference>
<dbReference type="AlphaFoldDB" id="A0A158KDL9"/>
<feature type="region of interest" description="Disordered" evidence="1">
    <location>
        <begin position="98"/>
        <end position="146"/>
    </location>
</feature>
<dbReference type="PANTHER" id="PTHR30547">
    <property type="entry name" value="UNCHARACTERIZED PROTEIN YHCG-RELATED"/>
    <property type="match status" value="1"/>
</dbReference>
<accession>A0A158KDL9</accession>
<evidence type="ECO:0000313" key="4">
    <source>
        <dbReference type="Proteomes" id="UP000054717"/>
    </source>
</evidence>
<organism evidence="3 4">
    <name type="scientific">Caballeronia telluris</name>
    <dbReference type="NCBI Taxonomy" id="326475"/>
    <lineage>
        <taxon>Bacteria</taxon>
        <taxon>Pseudomonadati</taxon>
        <taxon>Pseudomonadota</taxon>
        <taxon>Betaproteobacteria</taxon>
        <taxon>Burkholderiales</taxon>
        <taxon>Burkholderiaceae</taxon>
        <taxon>Caballeronia</taxon>
    </lineage>
</organism>
<dbReference type="Pfam" id="PF06250">
    <property type="entry name" value="YhcG_C"/>
    <property type="match status" value="1"/>
</dbReference>
<reference evidence="3" key="1">
    <citation type="submission" date="2016-01" db="EMBL/GenBank/DDBJ databases">
        <authorList>
            <person name="Peeters Charlotte."/>
        </authorList>
    </citation>
    <scope>NUCLEOTIDE SEQUENCE</scope>
    <source>
        <strain evidence="3">LMG 22936</strain>
    </source>
</reference>
<evidence type="ECO:0000313" key="3">
    <source>
        <dbReference type="EMBL" id="SAL78531.1"/>
    </source>
</evidence>
<comment type="caution">
    <text evidence="3">The sequence shown here is derived from an EMBL/GenBank/DDBJ whole genome shotgun (WGS) entry which is preliminary data.</text>
</comment>
<proteinExistence type="predicted"/>
<dbReference type="STRING" id="326475.AWB66_05864"/>
<sequence>MGVIAITRRNIGRSPGENPAVGLILCARTNEAIARYALEGLPTKVLAAEYHVVLADEKLLAEKLTKTPVNLEQFDPLNSRDDLIKLLAETGISFSRPNDVDIAADDGDTSVETRSNAATSLPPPLAPLANSRQVGSTTATCRHRRS</sequence>